<dbReference type="PRINTS" id="PR00411">
    <property type="entry name" value="PNDRDTASEI"/>
</dbReference>
<dbReference type="InterPro" id="IPR023753">
    <property type="entry name" value="FAD/NAD-binding_dom"/>
</dbReference>
<sequence>MLQKAGLIASFVAYAFRFLGDPCRVVVIELYSHFHFTWVLPRFCVVGQEHKAFIPYGPFLKGVPEGWVRWIRDRVAKKSREQIPYALLVIATGAGAAEGLPSRVAADTKAEGVALLQDMQRSIKEAQHLVVVGGGAAGVELAADAKHKYPEKHATLVHSREAVMHRFGPELQAAALQGLNDLGVATILQEGTATNSIAEGQITLQSGRRIKCDLLVNCTGQNPSSSFVAGLAPEAISPTVTIRVKPTLQVQDEKLPNVYVCGDVAAVGIDNPNARSAMRQGMVVCYNVVRAATGCSPTKTYKPFWGEGVIKLTLGLDKSISHMGDGKTELWWQSREKSLDLMPAEAWKHLSAKPFEDDDKSEKKVE</sequence>
<dbReference type="Gene3D" id="3.50.50.100">
    <property type="match status" value="1"/>
</dbReference>
<proteinExistence type="predicted"/>
<dbReference type="PANTHER" id="PTHR43735:SF11">
    <property type="entry name" value="HYPOTHETICAL OXIDOREDUCTASE (EUROFUNG)"/>
    <property type="match status" value="1"/>
</dbReference>
<comment type="caution">
    <text evidence="2">The sequence shown here is derived from an EMBL/GenBank/DDBJ whole genome shotgun (WGS) entry which is preliminary data.</text>
</comment>
<dbReference type="RefSeq" id="XP_066694734.1">
    <property type="nucleotide sequence ID" value="XM_066848038.1"/>
</dbReference>
<dbReference type="InterPro" id="IPR036188">
    <property type="entry name" value="FAD/NAD-bd_sf"/>
</dbReference>
<dbReference type="GeneID" id="92081100"/>
<evidence type="ECO:0000313" key="3">
    <source>
        <dbReference type="Proteomes" id="UP001391051"/>
    </source>
</evidence>
<keyword evidence="3" id="KW-1185">Reference proteome</keyword>
<dbReference type="SUPFAM" id="SSF51905">
    <property type="entry name" value="FAD/NAD(P)-binding domain"/>
    <property type="match status" value="1"/>
</dbReference>
<name>A0ABR1PY62_9PEZI</name>
<organism evidence="2 3">
    <name type="scientific">Apiospora aurea</name>
    <dbReference type="NCBI Taxonomy" id="335848"/>
    <lineage>
        <taxon>Eukaryota</taxon>
        <taxon>Fungi</taxon>
        <taxon>Dikarya</taxon>
        <taxon>Ascomycota</taxon>
        <taxon>Pezizomycotina</taxon>
        <taxon>Sordariomycetes</taxon>
        <taxon>Xylariomycetidae</taxon>
        <taxon>Amphisphaeriales</taxon>
        <taxon>Apiosporaceae</taxon>
        <taxon>Apiospora</taxon>
    </lineage>
</organism>
<dbReference type="Proteomes" id="UP001391051">
    <property type="component" value="Unassembled WGS sequence"/>
</dbReference>
<dbReference type="EMBL" id="JAQQWE010000008">
    <property type="protein sequence ID" value="KAK7942703.1"/>
    <property type="molecule type" value="Genomic_DNA"/>
</dbReference>
<feature type="domain" description="FAD/NAD(P)-binding" evidence="1">
    <location>
        <begin position="77"/>
        <end position="280"/>
    </location>
</feature>
<evidence type="ECO:0000313" key="2">
    <source>
        <dbReference type="EMBL" id="KAK7942703.1"/>
    </source>
</evidence>
<accession>A0ABR1PY62</accession>
<reference evidence="2 3" key="1">
    <citation type="submission" date="2023-01" db="EMBL/GenBank/DDBJ databases">
        <title>Analysis of 21 Apiospora genomes using comparative genomics revels a genus with tremendous synthesis potential of carbohydrate active enzymes and secondary metabolites.</title>
        <authorList>
            <person name="Sorensen T."/>
        </authorList>
    </citation>
    <scope>NUCLEOTIDE SEQUENCE [LARGE SCALE GENOMIC DNA]</scope>
    <source>
        <strain evidence="2 3">CBS 24483</strain>
    </source>
</reference>
<dbReference type="PANTHER" id="PTHR43735">
    <property type="entry name" value="APOPTOSIS-INDUCING FACTOR 1"/>
    <property type="match status" value="1"/>
</dbReference>
<gene>
    <name evidence="2" type="ORF">PG986_011816</name>
</gene>
<evidence type="ECO:0000259" key="1">
    <source>
        <dbReference type="Pfam" id="PF07992"/>
    </source>
</evidence>
<dbReference type="Pfam" id="PF07992">
    <property type="entry name" value="Pyr_redox_2"/>
    <property type="match status" value="1"/>
</dbReference>
<protein>
    <submittedName>
        <fullName evidence="2">Apoptosis-inducing factor</fullName>
    </submittedName>
</protein>